<proteinExistence type="predicted"/>
<dbReference type="OrthoDB" id="10011756at2759"/>
<dbReference type="EMBL" id="CAJNOI010000023">
    <property type="protein sequence ID" value="CAF0845610.1"/>
    <property type="molecule type" value="Genomic_DNA"/>
</dbReference>
<organism evidence="3 4">
    <name type="scientific">Adineta steineri</name>
    <dbReference type="NCBI Taxonomy" id="433720"/>
    <lineage>
        <taxon>Eukaryota</taxon>
        <taxon>Metazoa</taxon>
        <taxon>Spiralia</taxon>
        <taxon>Gnathifera</taxon>
        <taxon>Rotifera</taxon>
        <taxon>Eurotatoria</taxon>
        <taxon>Bdelloidea</taxon>
        <taxon>Adinetida</taxon>
        <taxon>Adinetidae</taxon>
        <taxon>Adineta</taxon>
    </lineage>
</organism>
<protein>
    <recommendedName>
        <fullName evidence="5">F-box domain-containing protein</fullName>
    </recommendedName>
</protein>
<evidence type="ECO:0000313" key="1">
    <source>
        <dbReference type="EMBL" id="CAF0845610.1"/>
    </source>
</evidence>
<gene>
    <name evidence="1" type="ORF">BJG266_LOCUS7555</name>
    <name evidence="2" type="ORF">QVE165_LOCUS34550</name>
    <name evidence="3" type="ORF">QVE165_LOCUS34838</name>
</gene>
<evidence type="ECO:0008006" key="5">
    <source>
        <dbReference type="Google" id="ProtNLM"/>
    </source>
</evidence>
<comment type="caution">
    <text evidence="3">The sequence shown here is derived from an EMBL/GenBank/DDBJ whole genome shotgun (WGS) entry which is preliminary data.</text>
</comment>
<evidence type="ECO:0000313" key="4">
    <source>
        <dbReference type="Proteomes" id="UP000663832"/>
    </source>
</evidence>
<sequence length="570" mass="67933">MSNCSYLFDSFPVEIMHMIFDYLSICDILHGFFNLSSYIDSIIFNYNFTKINFRSILKYDFDLICENINPKQMISLILSDGIDTPNQSDLFLSLFKIEEFYLSLHCLVLEDINDESMEIIVNHLNQFHNLSSLTIINNNLSPLSILKSLFCRLIRLNISCEWFFHNLTLMKELKHLKLFNQCTLNQFENIIHHTPNLISLNICLERDHIEKIQIINCNLTRLVLNMSSSQMNMNYMKDFLSCFPCLIYFEIECRSDLDLCDGYGWERFLLEKLFYLKIFYFKFQLRSTVILNTIAIQNILQSYSTSYWLNEKQWFIAIEWNQRLIYSIPRFSCESADSTFRPPFHCTISDNSIFYNHINALALWEETRNRFVNVKELWLIDDPLRINLENIIDLNQIQRLIFVSSKSELSIETLINLINKMRNLNFIQFNNIPLSFYEYKQNIQIQQIHSIEILKEFKSFSLIETLNKIFPQLQRLQIKIQTYEDIEKILKIFSKSLSIVRFYCDTSNILINKKFIQNILNHSNFTFAIDNNSIRLWIGLNKVSNQLYLKEKKTTGCFSWSYLRKSILKR</sequence>
<dbReference type="Proteomes" id="UP000663877">
    <property type="component" value="Unassembled WGS sequence"/>
</dbReference>
<name>A0A815IHU4_9BILA</name>
<evidence type="ECO:0000313" key="2">
    <source>
        <dbReference type="EMBL" id="CAF1361056.1"/>
    </source>
</evidence>
<dbReference type="AlphaFoldDB" id="A0A815IHU4"/>
<reference evidence="3" key="1">
    <citation type="submission" date="2021-02" db="EMBL/GenBank/DDBJ databases">
        <authorList>
            <person name="Nowell W R."/>
        </authorList>
    </citation>
    <scope>NUCLEOTIDE SEQUENCE</scope>
</reference>
<dbReference type="EMBL" id="CAJNOM010000326">
    <property type="protein sequence ID" value="CAF1361056.1"/>
    <property type="molecule type" value="Genomic_DNA"/>
</dbReference>
<accession>A0A815IHU4</accession>
<dbReference type="Proteomes" id="UP000663832">
    <property type="component" value="Unassembled WGS sequence"/>
</dbReference>
<evidence type="ECO:0000313" key="3">
    <source>
        <dbReference type="EMBL" id="CAF1366253.1"/>
    </source>
</evidence>
<dbReference type="EMBL" id="CAJNOM010000332">
    <property type="protein sequence ID" value="CAF1366253.1"/>
    <property type="molecule type" value="Genomic_DNA"/>
</dbReference>
<keyword evidence="4" id="KW-1185">Reference proteome</keyword>